<proteinExistence type="inferred from homology"/>
<dbReference type="SUPFAM" id="SSF54060">
    <property type="entry name" value="His-Me finger endonucleases"/>
    <property type="match status" value="1"/>
</dbReference>
<gene>
    <name evidence="9" type="ORF">SOW75_24590</name>
</gene>
<evidence type="ECO:0000256" key="5">
    <source>
        <dbReference type="ARBA" id="ARBA00022801"/>
    </source>
</evidence>
<dbReference type="Gene3D" id="3.90.540.10">
    <property type="entry name" value="Colicin/pyocin, DNase domain"/>
    <property type="match status" value="1"/>
</dbReference>
<dbReference type="PANTHER" id="PTHR32305:SF15">
    <property type="entry name" value="PROTEIN RHSA-RELATED"/>
    <property type="match status" value="1"/>
</dbReference>
<dbReference type="PRINTS" id="PR00394">
    <property type="entry name" value="RHSPROTEIN"/>
</dbReference>
<keyword evidence="4" id="KW-0255">Endonuclease</keyword>
<accession>A0ABU5L5C3</accession>
<evidence type="ECO:0000256" key="7">
    <source>
        <dbReference type="ARBA" id="ARBA00023048"/>
    </source>
</evidence>
<evidence type="ECO:0000313" key="9">
    <source>
        <dbReference type="EMBL" id="MDZ5741367.1"/>
    </source>
</evidence>
<keyword evidence="3" id="KW-0540">Nuclease</keyword>
<protein>
    <submittedName>
        <fullName evidence="9">RHS repeat-associated core domain-containing protein</fullName>
    </submittedName>
</protein>
<evidence type="ECO:0000256" key="1">
    <source>
        <dbReference type="ARBA" id="ARBA00006811"/>
    </source>
</evidence>
<evidence type="ECO:0000256" key="2">
    <source>
        <dbReference type="ARBA" id="ARBA00022529"/>
    </source>
</evidence>
<keyword evidence="10" id="KW-1185">Reference proteome</keyword>
<dbReference type="Gene3D" id="2.180.10.10">
    <property type="entry name" value="RHS repeat-associated core"/>
    <property type="match status" value="1"/>
</dbReference>
<evidence type="ECO:0000256" key="3">
    <source>
        <dbReference type="ARBA" id="ARBA00022722"/>
    </source>
</evidence>
<evidence type="ECO:0000259" key="8">
    <source>
        <dbReference type="Pfam" id="PF03527"/>
    </source>
</evidence>
<evidence type="ECO:0000313" key="10">
    <source>
        <dbReference type="Proteomes" id="UP001292116"/>
    </source>
</evidence>
<dbReference type="PANTHER" id="PTHR32305">
    <property type="match status" value="1"/>
</dbReference>
<dbReference type="InterPro" id="IPR001826">
    <property type="entry name" value="RHS"/>
</dbReference>
<keyword evidence="5" id="KW-0378">Hydrolase</keyword>
<sequence>FHTDQIGTPLELTDSDGKIVWQATYRSWGSVEYLAVNEVEQNLRFQGQYFDNETELHYNTFRYYDPEIGHYVSQDPIGLDGGLNFYRYGQNPTGWIDPWGWECWSTARKNYWKAEAKAPTRAYSPANLVRMAEGKAPKMTVEVISRKTDRISTREYTLELHHNDVPQRVGGEGVHDSSNLLALTPWEHEAVDQFRHVGSDLIRVIKGVDAW</sequence>
<dbReference type="Proteomes" id="UP001292116">
    <property type="component" value="Unassembled WGS sequence"/>
</dbReference>
<comment type="similarity">
    <text evidence="1">Belongs to the colicin/pyosin nuclease family.</text>
</comment>
<dbReference type="InterPro" id="IPR037146">
    <property type="entry name" value="Colicin/pyocin_DNase_dom_sf"/>
</dbReference>
<feature type="domain" description="RHS protein conserved region" evidence="8">
    <location>
        <begin position="1"/>
        <end position="31"/>
    </location>
</feature>
<dbReference type="InterPro" id="IPR022385">
    <property type="entry name" value="Rhs_assc_core"/>
</dbReference>
<evidence type="ECO:0000256" key="6">
    <source>
        <dbReference type="ARBA" id="ARBA00023022"/>
    </source>
</evidence>
<dbReference type="EMBL" id="JAXUBM010000040">
    <property type="protein sequence ID" value="MDZ5741367.1"/>
    <property type="molecule type" value="Genomic_DNA"/>
</dbReference>
<dbReference type="InterPro" id="IPR044925">
    <property type="entry name" value="His-Me_finger_sf"/>
</dbReference>
<dbReference type="NCBIfam" id="TIGR03696">
    <property type="entry name" value="Rhs_assc_core"/>
    <property type="match status" value="1"/>
</dbReference>
<keyword evidence="6" id="KW-0044">Antibiotic</keyword>
<reference evidence="9 10" key="1">
    <citation type="submission" date="2023-11" db="EMBL/GenBank/DDBJ databases">
        <title>Draft genomes analysis of Pseudomonas asiatica isolated from milk, feces and farm soil of cows suffering from clinical mastitis.</title>
        <authorList>
            <person name="Rahman T."/>
            <person name="Das Z.C."/>
            <person name="Hoque M.N."/>
        </authorList>
    </citation>
    <scope>NUCLEOTIDE SEQUENCE [LARGE SCALE GENOMIC DNA]</scope>
    <source>
        <strain evidence="9 10">2F2</strain>
    </source>
</reference>
<dbReference type="RefSeq" id="WP_322492157.1">
    <property type="nucleotide sequence ID" value="NZ_JAXUBM010000040.1"/>
</dbReference>
<keyword evidence="7" id="KW-0078">Bacteriocin</keyword>
<comment type="caution">
    <text evidence="9">The sequence shown here is derived from an EMBL/GenBank/DDBJ whole genome shotgun (WGS) entry which is preliminary data.</text>
</comment>
<feature type="non-terminal residue" evidence="9">
    <location>
        <position position="1"/>
    </location>
</feature>
<evidence type="ECO:0000256" key="4">
    <source>
        <dbReference type="ARBA" id="ARBA00022759"/>
    </source>
</evidence>
<name>A0ABU5L5C3_9PSED</name>
<organism evidence="9 10">
    <name type="scientific">Pseudomonas asiatica</name>
    <dbReference type="NCBI Taxonomy" id="2219225"/>
    <lineage>
        <taxon>Bacteria</taxon>
        <taxon>Pseudomonadati</taxon>
        <taxon>Pseudomonadota</taxon>
        <taxon>Gammaproteobacteria</taxon>
        <taxon>Pseudomonadales</taxon>
        <taxon>Pseudomonadaceae</taxon>
        <taxon>Pseudomonas</taxon>
    </lineage>
</organism>
<keyword evidence="2" id="KW-0929">Antimicrobial</keyword>
<dbReference type="InterPro" id="IPR050708">
    <property type="entry name" value="T6SS_VgrG/RHS"/>
</dbReference>
<dbReference type="Pfam" id="PF03527">
    <property type="entry name" value="RHS"/>
    <property type="match status" value="1"/>
</dbReference>